<evidence type="ECO:0000256" key="11">
    <source>
        <dbReference type="ARBA" id="ARBA00022840"/>
    </source>
</evidence>
<dbReference type="PANTHER" id="PTHR44936:SF5">
    <property type="entry name" value="SENSOR HISTIDINE KINASE ENVZ"/>
    <property type="match status" value="1"/>
</dbReference>
<dbReference type="SMART" id="SM00387">
    <property type="entry name" value="HATPase_c"/>
    <property type="match status" value="1"/>
</dbReference>
<dbReference type="InterPro" id="IPR050980">
    <property type="entry name" value="2C_sensor_his_kinase"/>
</dbReference>
<dbReference type="Proteomes" id="UP001595704">
    <property type="component" value="Unassembled WGS sequence"/>
</dbReference>
<reference evidence="20" key="1">
    <citation type="journal article" date="2019" name="Int. J. Syst. Evol. Microbiol.">
        <title>The Global Catalogue of Microorganisms (GCM) 10K type strain sequencing project: providing services to taxonomists for standard genome sequencing and annotation.</title>
        <authorList>
            <consortium name="The Broad Institute Genomics Platform"/>
            <consortium name="The Broad Institute Genome Sequencing Center for Infectious Disease"/>
            <person name="Wu L."/>
            <person name="Ma J."/>
        </authorList>
    </citation>
    <scope>NUCLEOTIDE SEQUENCE [LARGE SCALE GENOMIC DNA]</scope>
    <source>
        <strain evidence="20">KCTC 42282</strain>
    </source>
</reference>
<evidence type="ECO:0000256" key="6">
    <source>
        <dbReference type="ARBA" id="ARBA00022553"/>
    </source>
</evidence>
<dbReference type="InterPro" id="IPR036890">
    <property type="entry name" value="HATPase_C_sf"/>
</dbReference>
<name>A0ABV7UFA6_9HYPH</name>
<comment type="caution">
    <text evidence="19">The sequence shown here is derived from an EMBL/GenBank/DDBJ whole genome shotgun (WGS) entry which is preliminary data.</text>
</comment>
<keyword evidence="8 16" id="KW-0812">Transmembrane</keyword>
<proteinExistence type="predicted"/>
<dbReference type="PROSITE" id="PS50109">
    <property type="entry name" value="HIS_KIN"/>
    <property type="match status" value="1"/>
</dbReference>
<dbReference type="InterPro" id="IPR003660">
    <property type="entry name" value="HAMP_dom"/>
</dbReference>
<dbReference type="SUPFAM" id="SSF55874">
    <property type="entry name" value="ATPase domain of HSP90 chaperone/DNA topoisomerase II/histidine kinase"/>
    <property type="match status" value="1"/>
</dbReference>
<evidence type="ECO:0000256" key="14">
    <source>
        <dbReference type="ARBA" id="ARBA00023136"/>
    </source>
</evidence>
<keyword evidence="14 16" id="KW-0472">Membrane</keyword>
<gene>
    <name evidence="19" type="ORF">ACFONL_08145</name>
</gene>
<dbReference type="EC" id="2.7.13.3" evidence="3"/>
<keyword evidence="11 19" id="KW-0067">ATP-binding</keyword>
<evidence type="ECO:0000256" key="7">
    <source>
        <dbReference type="ARBA" id="ARBA00022679"/>
    </source>
</evidence>
<keyword evidence="6" id="KW-0597">Phosphoprotein</keyword>
<dbReference type="PRINTS" id="PR00344">
    <property type="entry name" value="BCTRLSENSOR"/>
</dbReference>
<dbReference type="RefSeq" id="WP_244643228.1">
    <property type="nucleotide sequence ID" value="NZ_BNCG01000018.1"/>
</dbReference>
<keyword evidence="5" id="KW-0997">Cell inner membrane</keyword>
<keyword evidence="10" id="KW-0418">Kinase</keyword>
<evidence type="ECO:0000256" key="10">
    <source>
        <dbReference type="ARBA" id="ARBA00022777"/>
    </source>
</evidence>
<dbReference type="Pfam" id="PF00512">
    <property type="entry name" value="HisKA"/>
    <property type="match status" value="1"/>
</dbReference>
<evidence type="ECO:0000256" key="8">
    <source>
        <dbReference type="ARBA" id="ARBA00022692"/>
    </source>
</evidence>
<evidence type="ECO:0000256" key="1">
    <source>
        <dbReference type="ARBA" id="ARBA00000085"/>
    </source>
</evidence>
<evidence type="ECO:0000256" key="2">
    <source>
        <dbReference type="ARBA" id="ARBA00004429"/>
    </source>
</evidence>
<dbReference type="InterPro" id="IPR003661">
    <property type="entry name" value="HisK_dim/P_dom"/>
</dbReference>
<evidence type="ECO:0000256" key="9">
    <source>
        <dbReference type="ARBA" id="ARBA00022741"/>
    </source>
</evidence>
<feature type="domain" description="Histidine kinase" evidence="17">
    <location>
        <begin position="344"/>
        <end position="541"/>
    </location>
</feature>
<dbReference type="Gene3D" id="1.10.287.130">
    <property type="match status" value="1"/>
</dbReference>
<dbReference type="Gene3D" id="3.30.565.10">
    <property type="entry name" value="Histidine kinase-like ATPase, C-terminal domain"/>
    <property type="match status" value="1"/>
</dbReference>
<dbReference type="CDD" id="cd00082">
    <property type="entry name" value="HisKA"/>
    <property type="match status" value="1"/>
</dbReference>
<feature type="compositionally biased region" description="Gly residues" evidence="15">
    <location>
        <begin position="1"/>
        <end position="12"/>
    </location>
</feature>
<comment type="catalytic activity">
    <reaction evidence="1">
        <text>ATP + protein L-histidine = ADP + protein N-phospho-L-histidine.</text>
        <dbReference type="EC" id="2.7.13.3"/>
    </reaction>
</comment>
<evidence type="ECO:0000256" key="13">
    <source>
        <dbReference type="ARBA" id="ARBA00023012"/>
    </source>
</evidence>
<accession>A0ABV7UFA6</accession>
<dbReference type="PROSITE" id="PS50885">
    <property type="entry name" value="HAMP"/>
    <property type="match status" value="1"/>
</dbReference>
<dbReference type="InterPro" id="IPR003594">
    <property type="entry name" value="HATPase_dom"/>
</dbReference>
<feature type="domain" description="HAMP" evidence="18">
    <location>
        <begin position="285"/>
        <end position="336"/>
    </location>
</feature>
<dbReference type="InterPro" id="IPR004358">
    <property type="entry name" value="Sig_transdc_His_kin-like_C"/>
</dbReference>
<dbReference type="PANTHER" id="PTHR44936">
    <property type="entry name" value="SENSOR PROTEIN CREC"/>
    <property type="match status" value="1"/>
</dbReference>
<keyword evidence="9" id="KW-0547">Nucleotide-binding</keyword>
<evidence type="ECO:0000256" key="3">
    <source>
        <dbReference type="ARBA" id="ARBA00012438"/>
    </source>
</evidence>
<evidence type="ECO:0000256" key="16">
    <source>
        <dbReference type="SAM" id="Phobius"/>
    </source>
</evidence>
<keyword evidence="13" id="KW-0902">Two-component regulatory system</keyword>
<evidence type="ECO:0000256" key="4">
    <source>
        <dbReference type="ARBA" id="ARBA00022475"/>
    </source>
</evidence>
<keyword evidence="7" id="KW-0808">Transferase</keyword>
<evidence type="ECO:0000256" key="15">
    <source>
        <dbReference type="SAM" id="MobiDB-lite"/>
    </source>
</evidence>
<dbReference type="GO" id="GO:0005524">
    <property type="term" value="F:ATP binding"/>
    <property type="evidence" value="ECO:0007669"/>
    <property type="project" value="UniProtKB-KW"/>
</dbReference>
<dbReference type="EMBL" id="JBHRYC010000037">
    <property type="protein sequence ID" value="MFC3637354.1"/>
    <property type="molecule type" value="Genomic_DNA"/>
</dbReference>
<evidence type="ECO:0000259" key="18">
    <source>
        <dbReference type="PROSITE" id="PS50885"/>
    </source>
</evidence>
<dbReference type="SMART" id="SM00388">
    <property type="entry name" value="HisKA"/>
    <property type="match status" value="1"/>
</dbReference>
<dbReference type="SUPFAM" id="SSF47384">
    <property type="entry name" value="Homodimeric domain of signal transducing histidine kinase"/>
    <property type="match status" value="1"/>
</dbReference>
<evidence type="ECO:0000259" key="17">
    <source>
        <dbReference type="PROSITE" id="PS50109"/>
    </source>
</evidence>
<evidence type="ECO:0000256" key="5">
    <source>
        <dbReference type="ARBA" id="ARBA00022519"/>
    </source>
</evidence>
<keyword evidence="20" id="KW-1185">Reference proteome</keyword>
<evidence type="ECO:0000313" key="20">
    <source>
        <dbReference type="Proteomes" id="UP001595704"/>
    </source>
</evidence>
<comment type="subcellular location">
    <subcellularLocation>
        <location evidence="2">Cell inner membrane</location>
        <topology evidence="2">Multi-pass membrane protein</topology>
    </subcellularLocation>
</comment>
<feature type="transmembrane region" description="Helical" evidence="16">
    <location>
        <begin position="264"/>
        <end position="284"/>
    </location>
</feature>
<feature type="transmembrane region" description="Helical" evidence="16">
    <location>
        <begin position="116"/>
        <end position="140"/>
    </location>
</feature>
<sequence>MRAGDPGAGGSGVRDPVVEGPGGGPRKPGAGLQRLEARLRGACVMLGKAALGAGRMAGQGAHALGRVAAAAGRRALHQTPPGVSAALERAGAALATPARIWRRSARWLGSRMPKGLYARSLIIIIAPMLLLQSVIAYVFLERHYQTVTRRMSAAVSADISALIDIYESYPQDADATTLSRIAADRLGMDIDFLPDERLPPPQPKPFFSILDGVLSEEIRKQVARPFWIDTVGKSNLIEIRVQLDRTVMRILARRSLAYASNSHIFLMWMFGTALVLMIVAILFLRNQIRPVLRLADAAEDFGKGREPNFRPRGAAEVRRAGVAFLEMKRRIERAMEQRTTMLNGVSHDLRTILTRFKLSLAMMPEDDPEVADLHRDVDEMSRMLEAYLAFARGDAEEKADETDIGDLLEDVQLDLERVGHNVSLATSGDLRVKVREDAFRRLVVNLASNAARHGDNVALGAARDARWLVVTVDDDGPGVPPEQREEVFKPFVRLDEARNQDEGGSGLGLAIARDIARSHGGDVVLQDSPLGGLRALVRVPV</sequence>
<keyword evidence="12 16" id="KW-1133">Transmembrane helix</keyword>
<dbReference type="InterPro" id="IPR036097">
    <property type="entry name" value="HisK_dim/P_sf"/>
</dbReference>
<keyword evidence="4" id="KW-1003">Cell membrane</keyword>
<protein>
    <recommendedName>
        <fullName evidence="3">histidine kinase</fullName>
        <ecNumber evidence="3">2.7.13.3</ecNumber>
    </recommendedName>
</protein>
<evidence type="ECO:0000256" key="12">
    <source>
        <dbReference type="ARBA" id="ARBA00022989"/>
    </source>
</evidence>
<organism evidence="19 20">
    <name type="scientific">Camelimonas fluminis</name>
    <dbReference type="NCBI Taxonomy" id="1576911"/>
    <lineage>
        <taxon>Bacteria</taxon>
        <taxon>Pseudomonadati</taxon>
        <taxon>Pseudomonadota</taxon>
        <taxon>Alphaproteobacteria</taxon>
        <taxon>Hyphomicrobiales</taxon>
        <taxon>Chelatococcaceae</taxon>
        <taxon>Camelimonas</taxon>
    </lineage>
</organism>
<dbReference type="InterPro" id="IPR005467">
    <property type="entry name" value="His_kinase_dom"/>
</dbReference>
<evidence type="ECO:0000313" key="19">
    <source>
        <dbReference type="EMBL" id="MFC3637354.1"/>
    </source>
</evidence>
<feature type="region of interest" description="Disordered" evidence="15">
    <location>
        <begin position="1"/>
        <end position="31"/>
    </location>
</feature>
<dbReference type="Pfam" id="PF02518">
    <property type="entry name" value="HATPase_c"/>
    <property type="match status" value="1"/>
</dbReference>